<protein>
    <recommendedName>
        <fullName evidence="8">Rhodopsin domain-containing protein</fullName>
    </recommendedName>
</protein>
<dbReference type="Pfam" id="PF20684">
    <property type="entry name" value="Fung_rhodopsin"/>
    <property type="match status" value="1"/>
</dbReference>
<evidence type="ECO:0000256" key="3">
    <source>
        <dbReference type="ARBA" id="ARBA00022989"/>
    </source>
</evidence>
<evidence type="ECO:0000313" key="10">
    <source>
        <dbReference type="Proteomes" id="UP000036947"/>
    </source>
</evidence>
<sequence>MSAGERGIHFLVWICVFTVVCIIFLALRLWAAIVSKRRMYPDDAMVVFAFANIIILEGVTIWAIFHGMGKHASQLDTFDTGVQFKLIVAGSVTWLLGTVFIKFSVLWLYTRLFSIRSFKRWAYGLMGIVVCYGIAFMILFMTRCEPVWQQWDPQPGGSCRNITNDEIISVVINMSIDIAIIILPLPVLWGLQLALRYKVVITIMFSIGLMTISIMAWRLQFTIVSSSDPDFVFNFITITLISFLELWLGVIVACIPTLAPLIKIYVKPKISARSDRTNIRLQKVPNTIVPSQGSRATPKASNPSSEFKEDSPVGSLERPKPTELGNATTNCRFEQGTRLPSDAEGGINVEHDIEAQRA</sequence>
<comment type="caution">
    <text evidence="9">The sequence shown here is derived from an EMBL/GenBank/DDBJ whole genome shotgun (WGS) entry which is preliminary data.</text>
</comment>
<dbReference type="PANTHER" id="PTHR33048">
    <property type="entry name" value="PTH11-LIKE INTEGRAL MEMBRANE PROTEIN (AFU_ORTHOLOGUE AFUA_5G11245)"/>
    <property type="match status" value="1"/>
</dbReference>
<accession>A0A0L0MWD7</accession>
<reference evidence="9 10" key="1">
    <citation type="journal article" date="2015" name="BMC Genomics">
        <title>The genome of the truffle-parasite Tolypocladium ophioglossoides and the evolution of antifungal peptaibiotics.</title>
        <authorList>
            <person name="Quandt C.A."/>
            <person name="Bushley K.E."/>
            <person name="Spatafora J.W."/>
        </authorList>
    </citation>
    <scope>NUCLEOTIDE SEQUENCE [LARGE SCALE GENOMIC DNA]</scope>
    <source>
        <strain evidence="9 10">CBS 100239</strain>
    </source>
</reference>
<feature type="compositionally biased region" description="Basic and acidic residues" evidence="6">
    <location>
        <begin position="349"/>
        <end position="358"/>
    </location>
</feature>
<feature type="transmembrane region" description="Helical" evidence="7">
    <location>
        <begin position="86"/>
        <end position="109"/>
    </location>
</feature>
<evidence type="ECO:0000256" key="7">
    <source>
        <dbReference type="SAM" id="Phobius"/>
    </source>
</evidence>
<feature type="transmembrane region" description="Helical" evidence="7">
    <location>
        <begin position="231"/>
        <end position="259"/>
    </location>
</feature>
<feature type="transmembrane region" description="Helical" evidence="7">
    <location>
        <begin position="199"/>
        <end position="219"/>
    </location>
</feature>
<feature type="transmembrane region" description="Helical" evidence="7">
    <location>
        <begin position="121"/>
        <end position="141"/>
    </location>
</feature>
<keyword evidence="4 7" id="KW-0472">Membrane</keyword>
<feature type="domain" description="Rhodopsin" evidence="8">
    <location>
        <begin position="27"/>
        <end position="263"/>
    </location>
</feature>
<dbReference type="AlphaFoldDB" id="A0A0L0MWD7"/>
<proteinExistence type="inferred from homology"/>
<feature type="region of interest" description="Disordered" evidence="6">
    <location>
        <begin position="289"/>
        <end position="358"/>
    </location>
</feature>
<comment type="similarity">
    <text evidence="5">Belongs to the SAT4 family.</text>
</comment>
<keyword evidence="3 7" id="KW-1133">Transmembrane helix</keyword>
<feature type="transmembrane region" description="Helical" evidence="7">
    <location>
        <begin position="6"/>
        <end position="33"/>
    </location>
</feature>
<keyword evidence="10" id="KW-1185">Reference proteome</keyword>
<name>A0A0L0MWD7_TOLOC</name>
<feature type="transmembrane region" description="Helical" evidence="7">
    <location>
        <begin position="167"/>
        <end position="187"/>
    </location>
</feature>
<feature type="compositionally biased region" description="Polar residues" evidence="6">
    <location>
        <begin position="289"/>
        <end position="305"/>
    </location>
</feature>
<dbReference type="OrthoDB" id="4935043at2759"/>
<evidence type="ECO:0000256" key="2">
    <source>
        <dbReference type="ARBA" id="ARBA00022692"/>
    </source>
</evidence>
<dbReference type="Proteomes" id="UP000036947">
    <property type="component" value="Unassembled WGS sequence"/>
</dbReference>
<feature type="compositionally biased region" description="Basic and acidic residues" evidence="6">
    <location>
        <begin position="306"/>
        <end position="321"/>
    </location>
</feature>
<dbReference type="EMBL" id="LFRF01000067">
    <property type="protein sequence ID" value="KND86233.1"/>
    <property type="molecule type" value="Genomic_DNA"/>
</dbReference>
<gene>
    <name evidence="9" type="ORF">TOPH_09134</name>
</gene>
<dbReference type="PANTHER" id="PTHR33048:SF47">
    <property type="entry name" value="INTEGRAL MEMBRANE PROTEIN-RELATED"/>
    <property type="match status" value="1"/>
</dbReference>
<evidence type="ECO:0000256" key="4">
    <source>
        <dbReference type="ARBA" id="ARBA00023136"/>
    </source>
</evidence>
<feature type="transmembrane region" description="Helical" evidence="7">
    <location>
        <begin position="45"/>
        <end position="66"/>
    </location>
</feature>
<dbReference type="InterPro" id="IPR049326">
    <property type="entry name" value="Rhodopsin_dom_fungi"/>
</dbReference>
<dbReference type="GO" id="GO:0016020">
    <property type="term" value="C:membrane"/>
    <property type="evidence" value="ECO:0007669"/>
    <property type="project" value="UniProtKB-SubCell"/>
</dbReference>
<evidence type="ECO:0000259" key="8">
    <source>
        <dbReference type="Pfam" id="PF20684"/>
    </source>
</evidence>
<evidence type="ECO:0000256" key="5">
    <source>
        <dbReference type="ARBA" id="ARBA00038359"/>
    </source>
</evidence>
<evidence type="ECO:0000256" key="6">
    <source>
        <dbReference type="SAM" id="MobiDB-lite"/>
    </source>
</evidence>
<evidence type="ECO:0000256" key="1">
    <source>
        <dbReference type="ARBA" id="ARBA00004141"/>
    </source>
</evidence>
<dbReference type="InterPro" id="IPR052337">
    <property type="entry name" value="SAT4-like"/>
</dbReference>
<evidence type="ECO:0000313" key="9">
    <source>
        <dbReference type="EMBL" id="KND86233.1"/>
    </source>
</evidence>
<organism evidence="9 10">
    <name type="scientific">Tolypocladium ophioglossoides (strain CBS 100239)</name>
    <name type="common">Snaketongue truffleclub</name>
    <name type="synonym">Elaphocordyceps ophioglossoides</name>
    <dbReference type="NCBI Taxonomy" id="1163406"/>
    <lineage>
        <taxon>Eukaryota</taxon>
        <taxon>Fungi</taxon>
        <taxon>Dikarya</taxon>
        <taxon>Ascomycota</taxon>
        <taxon>Pezizomycotina</taxon>
        <taxon>Sordariomycetes</taxon>
        <taxon>Hypocreomycetidae</taxon>
        <taxon>Hypocreales</taxon>
        <taxon>Ophiocordycipitaceae</taxon>
        <taxon>Tolypocladium</taxon>
    </lineage>
</organism>
<comment type="subcellular location">
    <subcellularLocation>
        <location evidence="1">Membrane</location>
        <topology evidence="1">Multi-pass membrane protein</topology>
    </subcellularLocation>
</comment>
<keyword evidence="2 7" id="KW-0812">Transmembrane</keyword>